<sequence length="363" mass="38680">MAKKIMVLLLAISGLAGLGLGYVWGGLQSYARYQQASLADRQHCGGRLPVRICVHAPQELFAAFYPSYLHTGSSVVEVLFSSAAGPQALRISVAIAGFSQTETRTVTAIDKTQSAGFVPPVLDGVLRTLTSDRQTQLRVTVVDSHGAPYYSNSIPLRLYSRHAMAWSAANRLRIAAWVTPNAPAVETLVARAVAYLPQQPPPAPLAMTGYTGTILRQVLDQVDALFDALRLDYGLRCQRQGVPYAGPESSTSAVQAIRLPSEVLQQGSGSDIEVTLLLASAVESIGLHAVIVVLPDRTLLGVALSPDGQGFGYWDATELSATLTGDAVNIASDALYAKEEKQGAVIDRILISDARRAGVEPML</sequence>
<reference evidence="1" key="1">
    <citation type="submission" date="2018-12" db="EMBL/GenBank/DDBJ databases">
        <title>Novel natural products biosynthetic potential of the class Ktedonobacteria.</title>
        <authorList>
            <person name="Zheng Y."/>
            <person name="Saitou A."/>
            <person name="Wang C.M."/>
            <person name="Toyoda A."/>
            <person name="Minakuchi Y."/>
            <person name="Sekiguchi Y."/>
            <person name="Ueda K."/>
            <person name="Takano H."/>
            <person name="Sakai Y."/>
            <person name="Yokota A."/>
            <person name="Yabe S."/>
        </authorList>
    </citation>
    <scope>NUCLEOTIDE SEQUENCE</scope>
    <source>
        <strain evidence="1">A3-2</strain>
    </source>
</reference>
<dbReference type="EMBL" id="AP019377">
    <property type="protein sequence ID" value="BBH93638.1"/>
    <property type="molecule type" value="Genomic_DNA"/>
</dbReference>
<protein>
    <submittedName>
        <fullName evidence="1">Uncharacterized protein</fullName>
    </submittedName>
</protein>
<name>A0A455T1A1_9CHLR</name>
<proteinExistence type="predicted"/>
<evidence type="ECO:0000313" key="1">
    <source>
        <dbReference type="EMBL" id="BBH93638.1"/>
    </source>
</evidence>
<dbReference type="AlphaFoldDB" id="A0A455T1A1"/>
<gene>
    <name evidence="1" type="ORF">KTA_18370</name>
</gene>
<organism evidence="1">
    <name type="scientific">Thermogemmatispora argillosa</name>
    <dbReference type="NCBI Taxonomy" id="2045280"/>
    <lineage>
        <taxon>Bacteria</taxon>
        <taxon>Bacillati</taxon>
        <taxon>Chloroflexota</taxon>
        <taxon>Ktedonobacteria</taxon>
        <taxon>Thermogemmatisporales</taxon>
        <taxon>Thermogemmatisporaceae</taxon>
        <taxon>Thermogemmatispora</taxon>
    </lineage>
</organism>
<accession>A0A455T1A1</accession>